<evidence type="ECO:0000313" key="1">
    <source>
        <dbReference type="EMBL" id="JAE18109.1"/>
    </source>
</evidence>
<sequence length="16" mass="1999">MPMQYDMHRIQSIYVS</sequence>
<dbReference type="AlphaFoldDB" id="A0A0A9G3V1"/>
<reference evidence="1" key="1">
    <citation type="submission" date="2014-09" db="EMBL/GenBank/DDBJ databases">
        <authorList>
            <person name="Magalhaes I.L.F."/>
            <person name="Oliveira U."/>
            <person name="Santos F.R."/>
            <person name="Vidigal T.H.D.A."/>
            <person name="Brescovit A.D."/>
            <person name="Santos A.J."/>
        </authorList>
    </citation>
    <scope>NUCLEOTIDE SEQUENCE</scope>
    <source>
        <tissue evidence="1">Shoot tissue taken approximately 20 cm above the soil surface</tissue>
    </source>
</reference>
<proteinExistence type="predicted"/>
<accession>A0A0A9G3V1</accession>
<name>A0A0A9G3V1_ARUDO</name>
<organism evidence="1">
    <name type="scientific">Arundo donax</name>
    <name type="common">Giant reed</name>
    <name type="synonym">Donax arundinaceus</name>
    <dbReference type="NCBI Taxonomy" id="35708"/>
    <lineage>
        <taxon>Eukaryota</taxon>
        <taxon>Viridiplantae</taxon>
        <taxon>Streptophyta</taxon>
        <taxon>Embryophyta</taxon>
        <taxon>Tracheophyta</taxon>
        <taxon>Spermatophyta</taxon>
        <taxon>Magnoliopsida</taxon>
        <taxon>Liliopsida</taxon>
        <taxon>Poales</taxon>
        <taxon>Poaceae</taxon>
        <taxon>PACMAD clade</taxon>
        <taxon>Arundinoideae</taxon>
        <taxon>Arundineae</taxon>
        <taxon>Arundo</taxon>
    </lineage>
</organism>
<dbReference type="EMBL" id="GBRH01179787">
    <property type="protein sequence ID" value="JAE18109.1"/>
    <property type="molecule type" value="Transcribed_RNA"/>
</dbReference>
<protein>
    <submittedName>
        <fullName evidence="1">Uncharacterized protein</fullName>
    </submittedName>
</protein>
<reference evidence="1" key="2">
    <citation type="journal article" date="2015" name="Data Brief">
        <title>Shoot transcriptome of the giant reed, Arundo donax.</title>
        <authorList>
            <person name="Barrero R.A."/>
            <person name="Guerrero F.D."/>
            <person name="Moolhuijzen P."/>
            <person name="Goolsby J.A."/>
            <person name="Tidwell J."/>
            <person name="Bellgard S.E."/>
            <person name="Bellgard M.I."/>
        </authorList>
    </citation>
    <scope>NUCLEOTIDE SEQUENCE</scope>
    <source>
        <tissue evidence="1">Shoot tissue taken approximately 20 cm above the soil surface</tissue>
    </source>
</reference>